<feature type="compositionally biased region" description="Basic and acidic residues" evidence="1">
    <location>
        <begin position="1"/>
        <end position="11"/>
    </location>
</feature>
<evidence type="ECO:0000313" key="2">
    <source>
        <dbReference type="EMBL" id="TWE05206.1"/>
    </source>
</evidence>
<name>A0A561DPA9_9BACI</name>
<sequence>MAKTNDQKDTSVKIGMDGGPVGEGVNSDNSFSDAGLENARLLRKAAKKDK</sequence>
<evidence type="ECO:0000256" key="1">
    <source>
        <dbReference type="SAM" id="MobiDB-lite"/>
    </source>
</evidence>
<reference evidence="2 3" key="1">
    <citation type="submission" date="2019-06" db="EMBL/GenBank/DDBJ databases">
        <title>Sorghum-associated microbial communities from plants grown in Nebraska, USA.</title>
        <authorList>
            <person name="Schachtman D."/>
        </authorList>
    </citation>
    <scope>NUCLEOTIDE SEQUENCE [LARGE SCALE GENOMIC DNA]</scope>
    <source>
        <strain evidence="2 3">2482</strain>
    </source>
</reference>
<dbReference type="EMBL" id="VIVN01000003">
    <property type="protein sequence ID" value="TWE05206.1"/>
    <property type="molecule type" value="Genomic_DNA"/>
</dbReference>
<evidence type="ECO:0000313" key="3">
    <source>
        <dbReference type="Proteomes" id="UP000319671"/>
    </source>
</evidence>
<keyword evidence="3" id="KW-1185">Reference proteome</keyword>
<dbReference type="RefSeq" id="WP_186446420.1">
    <property type="nucleotide sequence ID" value="NZ_VIVN01000003.1"/>
</dbReference>
<accession>A0A561DPA9</accession>
<organism evidence="2 3">
    <name type="scientific">Neobacillus bataviensis</name>
    <dbReference type="NCBI Taxonomy" id="220685"/>
    <lineage>
        <taxon>Bacteria</taxon>
        <taxon>Bacillati</taxon>
        <taxon>Bacillota</taxon>
        <taxon>Bacilli</taxon>
        <taxon>Bacillales</taxon>
        <taxon>Bacillaceae</taxon>
        <taxon>Neobacillus</taxon>
    </lineage>
</organism>
<protein>
    <submittedName>
        <fullName evidence="2">Uncharacterized protein</fullName>
    </submittedName>
</protein>
<gene>
    <name evidence="2" type="ORF">FB550_103384</name>
</gene>
<dbReference type="AlphaFoldDB" id="A0A561DPA9"/>
<dbReference type="Proteomes" id="UP000319671">
    <property type="component" value="Unassembled WGS sequence"/>
</dbReference>
<comment type="caution">
    <text evidence="2">The sequence shown here is derived from an EMBL/GenBank/DDBJ whole genome shotgun (WGS) entry which is preliminary data.</text>
</comment>
<proteinExistence type="predicted"/>
<feature type="region of interest" description="Disordered" evidence="1">
    <location>
        <begin position="1"/>
        <end position="37"/>
    </location>
</feature>